<dbReference type="GO" id="GO:0016020">
    <property type="term" value="C:membrane"/>
    <property type="evidence" value="ECO:0007669"/>
    <property type="project" value="UniProtKB-SubCell"/>
</dbReference>
<accession>A0A7X6D6D3</accession>
<comment type="subcellular location">
    <subcellularLocation>
        <location evidence="1">Membrane</location>
        <topology evidence="1">Multi-pass membrane protein</topology>
    </subcellularLocation>
</comment>
<dbReference type="AlphaFoldDB" id="A0A7X6D6D3"/>
<organism evidence="6 7">
    <name type="scientific">Vagococcus fluvialis</name>
    <dbReference type="NCBI Taxonomy" id="2738"/>
    <lineage>
        <taxon>Bacteria</taxon>
        <taxon>Bacillati</taxon>
        <taxon>Bacillota</taxon>
        <taxon>Bacilli</taxon>
        <taxon>Lactobacillales</taxon>
        <taxon>Enterococcaceae</taxon>
        <taxon>Vagococcus</taxon>
    </lineage>
</organism>
<feature type="transmembrane region" description="Helical" evidence="5">
    <location>
        <begin position="365"/>
        <end position="392"/>
    </location>
</feature>
<keyword evidence="3 5" id="KW-1133">Transmembrane helix</keyword>
<dbReference type="Proteomes" id="UP000521358">
    <property type="component" value="Unassembled WGS sequence"/>
</dbReference>
<feature type="transmembrane region" description="Helical" evidence="5">
    <location>
        <begin position="259"/>
        <end position="278"/>
    </location>
</feature>
<gene>
    <name evidence="6" type="ORF">HED35_00790</name>
</gene>
<evidence type="ECO:0000313" key="6">
    <source>
        <dbReference type="EMBL" id="NKC66612.1"/>
    </source>
</evidence>
<keyword evidence="4 5" id="KW-0472">Membrane</keyword>
<dbReference type="Gene3D" id="1.10.3080.10">
    <property type="entry name" value="Clc chloride channel"/>
    <property type="match status" value="1"/>
</dbReference>
<dbReference type="GO" id="GO:0015108">
    <property type="term" value="F:chloride transmembrane transporter activity"/>
    <property type="evidence" value="ECO:0007669"/>
    <property type="project" value="InterPro"/>
</dbReference>
<feature type="transmembrane region" description="Helical" evidence="5">
    <location>
        <begin position="325"/>
        <end position="353"/>
    </location>
</feature>
<evidence type="ECO:0000313" key="7">
    <source>
        <dbReference type="Proteomes" id="UP000521358"/>
    </source>
</evidence>
<feature type="transmembrane region" description="Helical" evidence="5">
    <location>
        <begin position="219"/>
        <end position="239"/>
    </location>
</feature>
<evidence type="ECO:0000256" key="2">
    <source>
        <dbReference type="ARBA" id="ARBA00022692"/>
    </source>
</evidence>
<dbReference type="RefSeq" id="WP_167805988.1">
    <property type="nucleotide sequence ID" value="NZ_JAAVMB010000001.1"/>
</dbReference>
<comment type="caution">
    <text evidence="6">The sequence shown here is derived from an EMBL/GenBank/DDBJ whole genome shotgun (WGS) entry which is preliminary data.</text>
</comment>
<dbReference type="InterPro" id="IPR014743">
    <property type="entry name" value="Cl-channel_core"/>
</dbReference>
<evidence type="ECO:0000256" key="5">
    <source>
        <dbReference type="SAM" id="Phobius"/>
    </source>
</evidence>
<dbReference type="InterPro" id="IPR001807">
    <property type="entry name" value="ClC"/>
</dbReference>
<feature type="transmembrane region" description="Helical" evidence="5">
    <location>
        <begin position="179"/>
        <end position="199"/>
    </location>
</feature>
<evidence type="ECO:0000256" key="1">
    <source>
        <dbReference type="ARBA" id="ARBA00004141"/>
    </source>
</evidence>
<proteinExistence type="predicted"/>
<evidence type="ECO:0000256" key="3">
    <source>
        <dbReference type="ARBA" id="ARBA00022989"/>
    </source>
</evidence>
<dbReference type="Pfam" id="PF00654">
    <property type="entry name" value="Voltage_CLC"/>
    <property type="match status" value="1"/>
</dbReference>
<reference evidence="6 7" key="1">
    <citation type="submission" date="2020-03" db="EMBL/GenBank/DDBJ databases">
        <title>Bacterial samples isolated from urine from healthy bovine heifers (Gyr breed).</title>
        <authorList>
            <person name="Giannattasio-Ferraz S."/>
            <person name="Maskeri L."/>
            <person name="Penido A."/>
            <person name="Barbosa-Stancioli E.F."/>
            <person name="Putonti C."/>
        </authorList>
    </citation>
    <scope>NUCLEOTIDE SEQUENCE [LARGE SCALE GENOMIC DNA]</scope>
    <source>
        <strain evidence="6 7">UFMG-H7</strain>
    </source>
</reference>
<protein>
    <submittedName>
        <fullName evidence="6">Chloride channel protein</fullName>
    </submittedName>
</protein>
<feature type="transmembrane region" description="Helical" evidence="5">
    <location>
        <begin position="43"/>
        <end position="64"/>
    </location>
</feature>
<evidence type="ECO:0000256" key="4">
    <source>
        <dbReference type="ARBA" id="ARBA00023136"/>
    </source>
</evidence>
<dbReference type="SUPFAM" id="SSF81340">
    <property type="entry name" value="Clc chloride channel"/>
    <property type="match status" value="1"/>
</dbReference>
<feature type="transmembrane region" description="Helical" evidence="5">
    <location>
        <begin position="12"/>
        <end position="31"/>
    </location>
</feature>
<name>A0A7X6D6D3_9ENTE</name>
<dbReference type="EMBL" id="JAAVMB010000001">
    <property type="protein sequence ID" value="NKC66612.1"/>
    <property type="molecule type" value="Genomic_DNA"/>
</dbReference>
<feature type="transmembrane region" description="Helical" evidence="5">
    <location>
        <begin position="290"/>
        <end position="313"/>
    </location>
</feature>
<sequence length="399" mass="45109">MTKYQQSLYLALYGILLSAIIGGLSFIFIFLESNLSHTLWNHLLGKPILILLTTLFGGILIGFLKNRWGNYPEVAHHTISELKQKQTVTYTPVLKNLTVALIVLVFGAGVGPEAALLSSLVMLSVWQSDKLRYLFFQQEEFITLKKSEQLKRMLHPTKYAQTYQKNLAPTHPNWKQLKIFINTLFVFNGLFTFTVLMKLTEQPSFISKMGTSNWELRDLLLFMPLVLIGLLAGKAYLLLKKQMKKIFNFWQNSPIKKALIGSLAISLIGIFLPSLLFSGQTSLGQVPDKYLHYSMFFLLIVVLLKLVFLEVCLQTGWVGGDIFPIVFASILFGFTLSQVFSSFDILFVTSILASSMAITIIDSPIGVALFIALFFPVNIFPIILLVVLCFFIKKRLLNK</sequence>
<keyword evidence="2 5" id="KW-0812">Transmembrane</keyword>